<dbReference type="InterPro" id="IPR055411">
    <property type="entry name" value="LRR_FXL15/At3g58940/PEG3-like"/>
</dbReference>
<dbReference type="InterPro" id="IPR053197">
    <property type="entry name" value="F-box_SCFL_complex_component"/>
</dbReference>
<dbReference type="Proteomes" id="UP000823388">
    <property type="component" value="Chromosome 1K"/>
</dbReference>
<organism evidence="2 3">
    <name type="scientific">Panicum virgatum</name>
    <name type="common">Blackwell switchgrass</name>
    <dbReference type="NCBI Taxonomy" id="38727"/>
    <lineage>
        <taxon>Eukaryota</taxon>
        <taxon>Viridiplantae</taxon>
        <taxon>Streptophyta</taxon>
        <taxon>Embryophyta</taxon>
        <taxon>Tracheophyta</taxon>
        <taxon>Spermatophyta</taxon>
        <taxon>Magnoliopsida</taxon>
        <taxon>Liliopsida</taxon>
        <taxon>Poales</taxon>
        <taxon>Poaceae</taxon>
        <taxon>PACMAD clade</taxon>
        <taxon>Panicoideae</taxon>
        <taxon>Panicodae</taxon>
        <taxon>Paniceae</taxon>
        <taxon>Panicinae</taxon>
        <taxon>Panicum</taxon>
        <taxon>Panicum sect. Hiantes</taxon>
    </lineage>
</organism>
<dbReference type="AlphaFoldDB" id="A0A8T0XB91"/>
<dbReference type="PROSITE" id="PS50181">
    <property type="entry name" value="FBOX"/>
    <property type="match status" value="1"/>
</dbReference>
<reference evidence="2" key="1">
    <citation type="submission" date="2020-05" db="EMBL/GenBank/DDBJ databases">
        <title>WGS assembly of Panicum virgatum.</title>
        <authorList>
            <person name="Lovell J.T."/>
            <person name="Jenkins J."/>
            <person name="Shu S."/>
            <person name="Juenger T.E."/>
            <person name="Schmutz J."/>
        </authorList>
    </citation>
    <scope>NUCLEOTIDE SEQUENCE</scope>
    <source>
        <strain evidence="2">AP13</strain>
    </source>
</reference>
<dbReference type="Pfam" id="PF00646">
    <property type="entry name" value="F-box"/>
    <property type="match status" value="1"/>
</dbReference>
<dbReference type="PANTHER" id="PTHR34223">
    <property type="entry name" value="OS11G0201299 PROTEIN"/>
    <property type="match status" value="1"/>
</dbReference>
<sequence length="408" mass="46284">MSVPEPAERDRLSELPDDLLHLILRFLDTRQVVTELSFLSRRWRYLWATLPFITLRSGYNVSEKFGNLLLLLRDGSVPLRTFCLHSCHLNNFEYEDRWLRHALTRGLSVLELNLSCIYCFHLPECVFSCATLEEFNLLATTAMESIAPRSVCLPCLKKLHLHFVHFDDPSVAEKINSGCPALEDLSLSECSLGSFKISSDTLKILSITNCNSEELHVSAPNLCSLRLTVSGKVHLDGMPFLVSAWVYLCDGGVQYLAQSGYDLAAALCNAQHLELFRFNLFLQDITGSPALEGLSFCKLESLFIGEWWVADFYGPLAYFLQCAPNLVALTLDQWKLYQIHNGKTNLEALEKEPKVELKLVSALTRDLETLLIRLSKGDDIGEFRKVRRLLKEKTKPKETDSVVLDPFF</sequence>
<dbReference type="InterPro" id="IPR001810">
    <property type="entry name" value="F-box_dom"/>
</dbReference>
<dbReference type="EMBL" id="CM029037">
    <property type="protein sequence ID" value="KAG2656676.1"/>
    <property type="molecule type" value="Genomic_DNA"/>
</dbReference>
<dbReference type="EMBL" id="CM029037">
    <property type="protein sequence ID" value="KAG2656674.1"/>
    <property type="molecule type" value="Genomic_DNA"/>
</dbReference>
<dbReference type="SUPFAM" id="SSF81383">
    <property type="entry name" value="F-box domain"/>
    <property type="match status" value="1"/>
</dbReference>
<dbReference type="PANTHER" id="PTHR34223:SF67">
    <property type="entry name" value="F-BOX DOMAIN-CONTAINING PROTEIN"/>
    <property type="match status" value="1"/>
</dbReference>
<accession>A0A8T0XB91</accession>
<dbReference type="InterPro" id="IPR036047">
    <property type="entry name" value="F-box-like_dom_sf"/>
</dbReference>
<proteinExistence type="predicted"/>
<evidence type="ECO:0000313" key="2">
    <source>
        <dbReference type="EMBL" id="KAG2656675.1"/>
    </source>
</evidence>
<dbReference type="OrthoDB" id="659824at2759"/>
<dbReference type="Pfam" id="PF24758">
    <property type="entry name" value="LRR_At5g56370"/>
    <property type="match status" value="1"/>
</dbReference>
<feature type="domain" description="F-box" evidence="1">
    <location>
        <begin position="9"/>
        <end position="46"/>
    </location>
</feature>
<gene>
    <name evidence="2" type="ORF">PVAP13_1KG101200</name>
</gene>
<dbReference type="Gene3D" id="3.80.10.10">
    <property type="entry name" value="Ribonuclease Inhibitor"/>
    <property type="match status" value="1"/>
</dbReference>
<keyword evidence="3" id="KW-1185">Reference proteome</keyword>
<dbReference type="SUPFAM" id="SSF52058">
    <property type="entry name" value="L domain-like"/>
    <property type="match status" value="1"/>
</dbReference>
<dbReference type="EMBL" id="CM029037">
    <property type="protein sequence ID" value="KAG2656675.1"/>
    <property type="molecule type" value="Genomic_DNA"/>
</dbReference>
<comment type="caution">
    <text evidence="2">The sequence shown here is derived from an EMBL/GenBank/DDBJ whole genome shotgun (WGS) entry which is preliminary data.</text>
</comment>
<dbReference type="InterPro" id="IPR032675">
    <property type="entry name" value="LRR_dom_sf"/>
</dbReference>
<evidence type="ECO:0000313" key="3">
    <source>
        <dbReference type="Proteomes" id="UP000823388"/>
    </source>
</evidence>
<evidence type="ECO:0000259" key="1">
    <source>
        <dbReference type="PROSITE" id="PS50181"/>
    </source>
</evidence>
<name>A0A8T0XB91_PANVG</name>
<protein>
    <recommendedName>
        <fullName evidence="1">F-box domain-containing protein</fullName>
    </recommendedName>
</protein>
<dbReference type="Gene3D" id="1.20.1280.50">
    <property type="match status" value="1"/>
</dbReference>